<dbReference type="NCBIfam" id="TIGR00773">
    <property type="entry name" value="NhaA"/>
    <property type="match status" value="1"/>
</dbReference>
<dbReference type="PANTHER" id="PTHR30341:SF0">
    <property type="entry name" value="NA(+)_H(+) ANTIPORTER NHAA"/>
    <property type="match status" value="1"/>
</dbReference>
<organism evidence="12 13">
    <name type="scientific">Mycolicibacterium iranicum</name>
    <name type="common">Mycobacterium iranicum</name>
    <dbReference type="NCBI Taxonomy" id="912594"/>
    <lineage>
        <taxon>Bacteria</taxon>
        <taxon>Bacillati</taxon>
        <taxon>Actinomycetota</taxon>
        <taxon>Actinomycetes</taxon>
        <taxon>Mycobacteriales</taxon>
        <taxon>Mycobacteriaceae</taxon>
        <taxon>Mycolicibacterium</taxon>
    </lineage>
</organism>
<evidence type="ECO:0000313" key="12">
    <source>
        <dbReference type="EMBL" id="ORV89457.1"/>
    </source>
</evidence>
<keyword evidence="3 11" id="KW-0050">Antiport</keyword>
<evidence type="ECO:0000313" key="13">
    <source>
        <dbReference type="Proteomes" id="UP000193622"/>
    </source>
</evidence>
<dbReference type="InterPro" id="IPR023171">
    <property type="entry name" value="Na/H_antiporter_dom_sf"/>
</dbReference>
<proteinExistence type="inferred from homology"/>
<feature type="transmembrane region" description="Helical" evidence="11">
    <location>
        <begin position="305"/>
        <end position="326"/>
    </location>
</feature>
<dbReference type="HAMAP" id="MF_01844">
    <property type="entry name" value="NhaA"/>
    <property type="match status" value="1"/>
</dbReference>
<dbReference type="GO" id="GO:0006885">
    <property type="term" value="P:regulation of pH"/>
    <property type="evidence" value="ECO:0007669"/>
    <property type="project" value="UniProtKB-UniRule"/>
</dbReference>
<dbReference type="InterPro" id="IPR004670">
    <property type="entry name" value="NhaA"/>
</dbReference>
<reference evidence="12 13" key="1">
    <citation type="submission" date="2016-01" db="EMBL/GenBank/DDBJ databases">
        <title>The new phylogeny of the genus Mycobacterium.</title>
        <authorList>
            <person name="Tarcisio F."/>
            <person name="Conor M."/>
            <person name="Antonella G."/>
            <person name="Elisabetta G."/>
            <person name="Giulia F.S."/>
            <person name="Sara T."/>
            <person name="Anna F."/>
            <person name="Clotilde B."/>
            <person name="Roberto B."/>
            <person name="Veronica D.S."/>
            <person name="Fabio R."/>
            <person name="Monica P."/>
            <person name="Olivier J."/>
            <person name="Enrico T."/>
            <person name="Nicola S."/>
        </authorList>
    </citation>
    <scope>NUCLEOTIDE SEQUENCE [LARGE SCALE GENOMIC DNA]</scope>
    <source>
        <strain evidence="12 13">DSM 45541</strain>
    </source>
</reference>
<evidence type="ECO:0000256" key="7">
    <source>
        <dbReference type="ARBA" id="ARBA00023053"/>
    </source>
</evidence>
<dbReference type="Gene3D" id="1.20.1530.10">
    <property type="entry name" value="Na+/H+ antiporter like domain"/>
    <property type="match status" value="1"/>
</dbReference>
<dbReference type="GO" id="GO:0015385">
    <property type="term" value="F:sodium:proton antiporter activity"/>
    <property type="evidence" value="ECO:0007669"/>
    <property type="project" value="UniProtKB-UniRule"/>
</dbReference>
<feature type="transmembrane region" description="Helical" evidence="11">
    <location>
        <begin position="338"/>
        <end position="359"/>
    </location>
</feature>
<evidence type="ECO:0000256" key="4">
    <source>
        <dbReference type="ARBA" id="ARBA00022475"/>
    </source>
</evidence>
<keyword evidence="6 11" id="KW-1133">Transmembrane helix</keyword>
<feature type="transmembrane region" description="Helical" evidence="11">
    <location>
        <begin position="371"/>
        <end position="393"/>
    </location>
</feature>
<evidence type="ECO:0000256" key="9">
    <source>
        <dbReference type="ARBA" id="ARBA00023136"/>
    </source>
</evidence>
<comment type="similarity">
    <text evidence="11">Belongs to the NhaA Na(+)/H(+) (TC 2.A.33) antiporter family.</text>
</comment>
<accession>A0A1X1WS77</accession>
<evidence type="ECO:0000256" key="3">
    <source>
        <dbReference type="ARBA" id="ARBA00022449"/>
    </source>
</evidence>
<feature type="transmembrane region" description="Helical" evidence="11">
    <location>
        <begin position="144"/>
        <end position="163"/>
    </location>
</feature>
<dbReference type="EMBL" id="LQPC01000026">
    <property type="protein sequence ID" value="ORV89457.1"/>
    <property type="molecule type" value="Genomic_DNA"/>
</dbReference>
<keyword evidence="10 11" id="KW-0739">Sodium transport</keyword>
<evidence type="ECO:0000256" key="5">
    <source>
        <dbReference type="ARBA" id="ARBA00022692"/>
    </source>
</evidence>
<comment type="subcellular location">
    <subcellularLocation>
        <location evidence="1">Cell inner membrane</location>
        <topology evidence="1">Multi-pass membrane protein</topology>
    </subcellularLocation>
    <subcellularLocation>
        <location evidence="11">Cell membrane</location>
        <topology evidence="11">Multi-pass membrane protein</topology>
    </subcellularLocation>
</comment>
<feature type="transmembrane region" description="Helical" evidence="11">
    <location>
        <begin position="113"/>
        <end position="132"/>
    </location>
</feature>
<feature type="transmembrane region" description="Helical" evidence="11">
    <location>
        <begin position="273"/>
        <end position="293"/>
    </location>
</feature>
<dbReference type="Proteomes" id="UP000193622">
    <property type="component" value="Unassembled WGS sequence"/>
</dbReference>
<evidence type="ECO:0000256" key="6">
    <source>
        <dbReference type="ARBA" id="ARBA00022989"/>
    </source>
</evidence>
<feature type="transmembrane region" description="Helical" evidence="11">
    <location>
        <begin position="69"/>
        <end position="92"/>
    </location>
</feature>
<evidence type="ECO:0000256" key="2">
    <source>
        <dbReference type="ARBA" id="ARBA00022448"/>
    </source>
</evidence>
<evidence type="ECO:0000256" key="1">
    <source>
        <dbReference type="ARBA" id="ARBA00004429"/>
    </source>
</evidence>
<gene>
    <name evidence="11" type="primary">nhaA</name>
    <name evidence="12" type="ORF">AWC12_08435</name>
</gene>
<evidence type="ECO:0000256" key="8">
    <source>
        <dbReference type="ARBA" id="ARBA00023065"/>
    </source>
</evidence>
<keyword evidence="5 11" id="KW-0812">Transmembrane</keyword>
<keyword evidence="8 11" id="KW-0406">Ion transport</keyword>
<name>A0A1X1WS77_MYCIR</name>
<keyword evidence="4 11" id="KW-1003">Cell membrane</keyword>
<keyword evidence="7 11" id="KW-0915">Sodium</keyword>
<dbReference type="GO" id="GO:0005886">
    <property type="term" value="C:plasma membrane"/>
    <property type="evidence" value="ECO:0007669"/>
    <property type="project" value="UniProtKB-SubCell"/>
</dbReference>
<feature type="transmembrane region" description="Helical" evidence="11">
    <location>
        <begin position="27"/>
        <end position="49"/>
    </location>
</feature>
<dbReference type="PANTHER" id="PTHR30341">
    <property type="entry name" value="SODIUM ION/PROTON ANTIPORTER NHAA-RELATED"/>
    <property type="match status" value="1"/>
</dbReference>
<protein>
    <recommendedName>
        <fullName evidence="11">Na(+)/H(+) antiporter NhaA</fullName>
    </recommendedName>
    <alternativeName>
        <fullName evidence="11">Sodium/proton antiporter NhaA</fullName>
    </alternativeName>
</protein>
<dbReference type="RefSeq" id="WP_085173375.1">
    <property type="nucleotide sequence ID" value="NZ_LQPC01000026.1"/>
</dbReference>
<comment type="function">
    <text evidence="11">Na(+)/H(+) antiporter that extrudes sodium in exchange for external protons.</text>
</comment>
<feature type="transmembrane region" description="Helical" evidence="11">
    <location>
        <begin position="199"/>
        <end position="216"/>
    </location>
</feature>
<keyword evidence="9 11" id="KW-0472">Membrane</keyword>
<sequence length="408" mass="42919">MQPDAAITHAAKNERQPKRKIAKFGDVLRQDVVGGVLLLLAAVAALVWANSAWSDGYHALRNWTVGPEALHLNLSLAAWAADGLLAIFFFVVALELKREFVHGELRDMRSASIPIIAAVCGIVLPALAYIGVNVLAGSNAYEGWAIPAATDIAFALAVLAVIGRNLPSSLRIFLLTLAVVDDLIAITIIAVVYTASLSFAPLVAALVPLALFAWLVRRYPTRWWLLIPVGVVTWVLVHEAGIHATIAGVALGLVVPADQWCERYEHAVRPFSAAVAVPVFAFLAAGVTVGGLSGLTQSLTEPVTLGIIAGLVLGKVLGIAGITLLLKRFTSSASELHPLDVCGVALLAGIGFTVSLLIGDLAFDGGAVADHVRIGVLTGSLISAICGAVILGLRNRIYKRREEAVTAQ</sequence>
<dbReference type="AlphaFoldDB" id="A0A1X1WS77"/>
<feature type="transmembrane region" description="Helical" evidence="11">
    <location>
        <begin position="170"/>
        <end position="193"/>
    </location>
</feature>
<dbReference type="Pfam" id="PF06965">
    <property type="entry name" value="Na_H_antiport_1"/>
    <property type="match status" value="1"/>
</dbReference>
<evidence type="ECO:0000256" key="11">
    <source>
        <dbReference type="HAMAP-Rule" id="MF_01844"/>
    </source>
</evidence>
<evidence type="ECO:0000256" key="10">
    <source>
        <dbReference type="ARBA" id="ARBA00023201"/>
    </source>
</evidence>
<comment type="caution">
    <text evidence="12">The sequence shown here is derived from an EMBL/GenBank/DDBJ whole genome shotgun (WGS) entry which is preliminary data.</text>
</comment>
<keyword evidence="2 11" id="KW-0813">Transport</keyword>
<comment type="catalytic activity">
    <reaction evidence="11">
        <text>Na(+)(in) + 2 H(+)(out) = Na(+)(out) + 2 H(+)(in)</text>
        <dbReference type="Rhea" id="RHEA:29251"/>
        <dbReference type="ChEBI" id="CHEBI:15378"/>
        <dbReference type="ChEBI" id="CHEBI:29101"/>
    </reaction>
</comment>